<feature type="transmembrane region" description="Helical" evidence="1">
    <location>
        <begin position="6"/>
        <end position="24"/>
    </location>
</feature>
<sequence>MSGIAVFFLIIGILYAISIIIFIYELKHAYKLDPDAPFFIDEVWPDQFDKTR</sequence>
<dbReference type="Proteomes" id="UP001349343">
    <property type="component" value="Segment"/>
</dbReference>
<reference evidence="2 3" key="1">
    <citation type="submission" date="2023-11" db="EMBL/GenBank/DDBJ databases">
        <authorList>
            <person name="Cook R."/>
            <person name="Crisci M."/>
            <person name="Pye H."/>
            <person name="Adriaenssens E."/>
            <person name="Santini J."/>
        </authorList>
    </citation>
    <scope>NUCLEOTIDE SEQUENCE [LARGE SCALE GENOMIC DNA]</scope>
    <source>
        <strain evidence="2">Lak_Megaphage_RVC_JS4_GC31</strain>
    </source>
</reference>
<keyword evidence="1" id="KW-0812">Transmembrane</keyword>
<evidence type="ECO:0000313" key="3">
    <source>
        <dbReference type="Proteomes" id="UP001349343"/>
    </source>
</evidence>
<name>A0ABZ0Z1D4_9CAUD</name>
<keyword evidence="1" id="KW-0472">Membrane</keyword>
<evidence type="ECO:0000256" key="1">
    <source>
        <dbReference type="SAM" id="Phobius"/>
    </source>
</evidence>
<keyword evidence="1" id="KW-1133">Transmembrane helix</keyword>
<evidence type="ECO:0000313" key="2">
    <source>
        <dbReference type="EMBL" id="WQJ52989.1"/>
    </source>
</evidence>
<dbReference type="EMBL" id="OR769222">
    <property type="protein sequence ID" value="WQJ52989.1"/>
    <property type="molecule type" value="Genomic_DNA"/>
</dbReference>
<proteinExistence type="predicted"/>
<keyword evidence="3" id="KW-1185">Reference proteome</keyword>
<organism evidence="2 3">
    <name type="scientific">phage Lak_Megaphage_RVC_JS4_GC31</name>
    <dbReference type="NCBI Taxonomy" id="3109228"/>
    <lineage>
        <taxon>Viruses</taxon>
        <taxon>Duplodnaviria</taxon>
        <taxon>Heunggongvirae</taxon>
        <taxon>Uroviricota</taxon>
        <taxon>Caudoviricetes</taxon>
        <taxon>Caudoviricetes code 15 clade</taxon>
    </lineage>
</organism>
<accession>A0ABZ0Z1D4</accession>
<protein>
    <submittedName>
        <fullName evidence="2">Uncharacterized protein</fullName>
    </submittedName>
</protein>